<evidence type="ECO:0000313" key="2">
    <source>
        <dbReference type="EMBL" id="SVA77998.1"/>
    </source>
</evidence>
<accession>A0A381YLQ5</accession>
<gene>
    <name evidence="2" type="ORF">METZ01_LOCUS130852</name>
</gene>
<keyword evidence="1" id="KW-0812">Transmembrane</keyword>
<protein>
    <submittedName>
        <fullName evidence="2">Uncharacterized protein</fullName>
    </submittedName>
</protein>
<dbReference type="AlphaFoldDB" id="A0A381YLQ5"/>
<proteinExistence type="predicted"/>
<reference evidence="2" key="1">
    <citation type="submission" date="2018-05" db="EMBL/GenBank/DDBJ databases">
        <authorList>
            <person name="Lanie J.A."/>
            <person name="Ng W.-L."/>
            <person name="Kazmierczak K.M."/>
            <person name="Andrzejewski T.M."/>
            <person name="Davidsen T.M."/>
            <person name="Wayne K.J."/>
            <person name="Tettelin H."/>
            <person name="Glass J.I."/>
            <person name="Rusch D."/>
            <person name="Podicherti R."/>
            <person name="Tsui H.-C.T."/>
            <person name="Winkler M.E."/>
        </authorList>
    </citation>
    <scope>NUCLEOTIDE SEQUENCE</scope>
</reference>
<evidence type="ECO:0000256" key="1">
    <source>
        <dbReference type="SAM" id="Phobius"/>
    </source>
</evidence>
<feature type="transmembrane region" description="Helical" evidence="1">
    <location>
        <begin position="6"/>
        <end position="25"/>
    </location>
</feature>
<name>A0A381YLQ5_9ZZZZ</name>
<keyword evidence="1" id="KW-1133">Transmembrane helix</keyword>
<keyword evidence="1" id="KW-0472">Membrane</keyword>
<organism evidence="2">
    <name type="scientific">marine metagenome</name>
    <dbReference type="NCBI Taxonomy" id="408172"/>
    <lineage>
        <taxon>unclassified sequences</taxon>
        <taxon>metagenomes</taxon>
        <taxon>ecological metagenomes</taxon>
    </lineage>
</organism>
<dbReference type="EMBL" id="UINC01018545">
    <property type="protein sequence ID" value="SVA77998.1"/>
    <property type="molecule type" value="Genomic_DNA"/>
</dbReference>
<sequence length="46" mass="5072">MSTEMILVGIILFSAMIAGGVKIWLIKRKDKEAGVSDQDVDYDSKV</sequence>